<dbReference type="InterPro" id="IPR020617">
    <property type="entry name" value="Thiolase_C"/>
</dbReference>
<evidence type="ECO:0000256" key="3">
    <source>
        <dbReference type="ARBA" id="ARBA00023315"/>
    </source>
</evidence>
<dbReference type="InterPro" id="IPR020613">
    <property type="entry name" value="Thiolase_CS"/>
</dbReference>
<evidence type="ECO:0000313" key="8">
    <source>
        <dbReference type="Proteomes" id="UP000076577"/>
    </source>
</evidence>
<dbReference type="PIRSF" id="PIRSF000429">
    <property type="entry name" value="Ac-CoA_Ac_transf"/>
    <property type="match status" value="1"/>
</dbReference>
<gene>
    <name evidence="7" type="primary">fadA_1</name>
    <name evidence="7" type="ORF">PsAD2_01683</name>
</gene>
<dbReference type="AlphaFoldDB" id="A0A165ZG35"/>
<dbReference type="PANTHER" id="PTHR43365">
    <property type="entry name" value="BLR7806 PROTEIN"/>
    <property type="match status" value="1"/>
</dbReference>
<evidence type="ECO:0000313" key="7">
    <source>
        <dbReference type="EMBL" id="KZL19861.1"/>
    </source>
</evidence>
<dbReference type="Proteomes" id="UP000076577">
    <property type="component" value="Unassembled WGS sequence"/>
</dbReference>
<keyword evidence="8" id="KW-1185">Reference proteome</keyword>
<evidence type="ECO:0000256" key="1">
    <source>
        <dbReference type="ARBA" id="ARBA00010982"/>
    </source>
</evidence>
<dbReference type="EC" id="2.3.1.-" evidence="7"/>
<dbReference type="CDD" id="cd00751">
    <property type="entry name" value="thiolase"/>
    <property type="match status" value="1"/>
</dbReference>
<dbReference type="PATRIC" id="fig|989403.3.peg.1788"/>
<reference evidence="7 8" key="1">
    <citation type="journal article" date="2016" name="Front. Microbiol.">
        <title>Comparative Genomic Analysis Reveals a Diverse Repertoire of Genes Involved in Prokaryote-Eukaryote Interactions within the Pseudovibrio Genus.</title>
        <authorList>
            <person name="Romano S."/>
            <person name="Fernandez-Guerra A."/>
            <person name="Reen F.J."/>
            <person name="Glockner F.O."/>
            <person name="Crowley S.P."/>
            <person name="O'Sullivan O."/>
            <person name="Cotter P.D."/>
            <person name="Adams C."/>
            <person name="Dobson A.D."/>
            <person name="O'Gara F."/>
        </authorList>
    </citation>
    <scope>NUCLEOTIDE SEQUENCE [LARGE SCALE GENOMIC DNA]</scope>
    <source>
        <strain evidence="7 8">Ad2</strain>
    </source>
</reference>
<evidence type="ECO:0000259" key="5">
    <source>
        <dbReference type="Pfam" id="PF00108"/>
    </source>
</evidence>
<name>A0A165ZG35_9HYPH</name>
<dbReference type="PANTHER" id="PTHR43365:SF1">
    <property type="entry name" value="ACETYL-COA C-ACYLTRANSFERASE"/>
    <property type="match status" value="1"/>
</dbReference>
<dbReference type="PROSITE" id="PS00098">
    <property type="entry name" value="THIOLASE_1"/>
    <property type="match status" value="1"/>
</dbReference>
<dbReference type="InterPro" id="IPR020615">
    <property type="entry name" value="Thiolase_acyl_enz_int_AS"/>
</dbReference>
<feature type="domain" description="Thiolase C-terminal" evidence="6">
    <location>
        <begin position="259"/>
        <end position="379"/>
    </location>
</feature>
<evidence type="ECO:0000259" key="6">
    <source>
        <dbReference type="Pfam" id="PF02803"/>
    </source>
</evidence>
<dbReference type="InterPro" id="IPR016039">
    <property type="entry name" value="Thiolase-like"/>
</dbReference>
<evidence type="ECO:0000256" key="2">
    <source>
        <dbReference type="ARBA" id="ARBA00022679"/>
    </source>
</evidence>
<accession>A0A165ZG35</accession>
<dbReference type="STRING" id="989403.SAMN05421798_10981"/>
<dbReference type="Pfam" id="PF00108">
    <property type="entry name" value="Thiolase_N"/>
    <property type="match status" value="1"/>
</dbReference>
<dbReference type="InterPro" id="IPR020616">
    <property type="entry name" value="Thiolase_N"/>
</dbReference>
<dbReference type="Pfam" id="PF02803">
    <property type="entry name" value="Thiolase_C"/>
    <property type="match status" value="1"/>
</dbReference>
<comment type="similarity">
    <text evidence="1 4">Belongs to the thiolase-like superfamily. Thiolase family.</text>
</comment>
<comment type="caution">
    <text evidence="7">The sequence shown here is derived from an EMBL/GenBank/DDBJ whole genome shotgun (WGS) entry which is preliminary data.</text>
</comment>
<dbReference type="EMBL" id="LMCB01000012">
    <property type="protein sequence ID" value="KZL19861.1"/>
    <property type="molecule type" value="Genomic_DNA"/>
</dbReference>
<proteinExistence type="inferred from homology"/>
<dbReference type="OrthoDB" id="7623727at2"/>
<keyword evidence="2 4" id="KW-0808">Transferase</keyword>
<keyword evidence="3 4" id="KW-0012">Acyltransferase</keyword>
<organism evidence="7 8">
    <name type="scientific">Pseudovibrio axinellae</name>
    <dbReference type="NCBI Taxonomy" id="989403"/>
    <lineage>
        <taxon>Bacteria</taxon>
        <taxon>Pseudomonadati</taxon>
        <taxon>Pseudomonadota</taxon>
        <taxon>Alphaproteobacteria</taxon>
        <taxon>Hyphomicrobiales</taxon>
        <taxon>Stappiaceae</taxon>
        <taxon>Pseudovibrio</taxon>
    </lineage>
</organism>
<feature type="domain" description="Thiolase N-terminal" evidence="5">
    <location>
        <begin position="4"/>
        <end position="246"/>
    </location>
</feature>
<dbReference type="Gene3D" id="3.40.47.10">
    <property type="match status" value="2"/>
</dbReference>
<dbReference type="GO" id="GO:0003988">
    <property type="term" value="F:acetyl-CoA C-acyltransferase activity"/>
    <property type="evidence" value="ECO:0007669"/>
    <property type="project" value="UniProtKB-ARBA"/>
</dbReference>
<dbReference type="InterPro" id="IPR002155">
    <property type="entry name" value="Thiolase"/>
</dbReference>
<evidence type="ECO:0000256" key="4">
    <source>
        <dbReference type="RuleBase" id="RU003557"/>
    </source>
</evidence>
<protein>
    <submittedName>
        <fullName evidence="7">Putative acyltransferase</fullName>
        <ecNumber evidence="7">2.3.1.-</ecNumber>
    </submittedName>
</protein>
<dbReference type="SUPFAM" id="SSF53901">
    <property type="entry name" value="Thiolase-like"/>
    <property type="match status" value="2"/>
</dbReference>
<sequence length="383" mass="40272">MQTYIYDAVRTARGKAKPEGGLAAVKPDELVAALSDAITDRVGQFKPEALLLGSVGQVGAQGGNIALVSKFRAKLPDETVAWTINNFCASGLTAIGQASSMVATGQANRVLAGGVEMMSCVPFMADDAHYYVDTTLPERHRYLLVALAADKLAEDLDISRAEMDTAALRSHAQALLGDDNGKNASRIIVNGLNREECAKKMDHESIAALQPAFAALAPQYAQVLGRKVDHRHTIAHAPPMTDGAGLAMVGTYGAIDAPPRAQIVAFAEVGGDPAVSLGAGFAAMDQVLAKSELSLEDMDRIEFMEAFAVTIVKFLRDHPHLEDRVNTSGGHLAKGHPLGASGAILVSTLLDTLDMVQGRYGLVVASGAEGIGSAMIVKRMDEG</sequence>
<dbReference type="PROSITE" id="PS00737">
    <property type="entry name" value="THIOLASE_2"/>
    <property type="match status" value="1"/>
</dbReference>
<dbReference type="RefSeq" id="WP_068004809.1">
    <property type="nucleotide sequence ID" value="NZ_FOFM01000009.1"/>
</dbReference>